<keyword evidence="3" id="KW-1185">Reference proteome</keyword>
<gene>
    <name evidence="2" type="primary">POU2AF1</name>
    <name evidence="2" type="ORF">N1851_017507</name>
</gene>
<comment type="caution">
    <text evidence="2">The sequence shown here is derived from an EMBL/GenBank/DDBJ whole genome shotgun (WGS) entry which is preliminary data.</text>
</comment>
<dbReference type="Pfam" id="PF09310">
    <property type="entry name" value="PD-C2-AF1"/>
    <property type="match status" value="1"/>
</dbReference>
<proteinExistence type="predicted"/>
<accession>A0AA47MPF3</accession>
<feature type="region of interest" description="Disordered" evidence="1">
    <location>
        <begin position="222"/>
        <end position="296"/>
    </location>
</feature>
<reference evidence="2" key="1">
    <citation type="journal article" date="2023" name="Front. Mar. Sci.">
        <title>A new Merluccius polli reference genome to investigate the effects of global change in West African waters.</title>
        <authorList>
            <person name="Mateo J.L."/>
            <person name="Blanco-Fernandez C."/>
            <person name="Garcia-Vazquez E."/>
            <person name="Machado-Schiaffino G."/>
        </authorList>
    </citation>
    <scope>NUCLEOTIDE SEQUENCE</scope>
    <source>
        <strain evidence="2">C29</strain>
        <tissue evidence="2">Fin</tissue>
    </source>
</reference>
<organism evidence="2 3">
    <name type="scientific">Merluccius polli</name>
    <name type="common">Benguela hake</name>
    <name type="synonym">Merluccius cadenati</name>
    <dbReference type="NCBI Taxonomy" id="89951"/>
    <lineage>
        <taxon>Eukaryota</taxon>
        <taxon>Metazoa</taxon>
        <taxon>Chordata</taxon>
        <taxon>Craniata</taxon>
        <taxon>Vertebrata</taxon>
        <taxon>Euteleostomi</taxon>
        <taxon>Actinopterygii</taxon>
        <taxon>Neopterygii</taxon>
        <taxon>Teleostei</taxon>
        <taxon>Neoteleostei</taxon>
        <taxon>Acanthomorphata</taxon>
        <taxon>Zeiogadaria</taxon>
        <taxon>Gadariae</taxon>
        <taxon>Gadiformes</taxon>
        <taxon>Gadoidei</taxon>
        <taxon>Merlucciidae</taxon>
        <taxon>Merluccius</taxon>
    </lineage>
</organism>
<evidence type="ECO:0000313" key="3">
    <source>
        <dbReference type="Proteomes" id="UP001174136"/>
    </source>
</evidence>
<dbReference type="InterPro" id="IPR015389">
    <property type="entry name" value="PD-C2-AF1"/>
</dbReference>
<evidence type="ECO:0000313" key="2">
    <source>
        <dbReference type="EMBL" id="KAK0144132.1"/>
    </source>
</evidence>
<dbReference type="EMBL" id="JAOPHQ010003159">
    <property type="protein sequence ID" value="KAK0144132.1"/>
    <property type="molecule type" value="Genomic_DNA"/>
</dbReference>
<feature type="compositionally biased region" description="Basic and acidic residues" evidence="1">
    <location>
        <begin position="225"/>
        <end position="242"/>
    </location>
</feature>
<evidence type="ECO:0000256" key="1">
    <source>
        <dbReference type="SAM" id="MobiDB-lite"/>
    </source>
</evidence>
<dbReference type="AlphaFoldDB" id="A0AA47MPF3"/>
<name>A0AA47MPF3_MERPO</name>
<sequence>MWECNLTGGEQSRDDHIYRSEDVSLHHNHSPYAPGSSCGFEGDNGVQRGDATMGVSPFGEPLCGEWAIQHQGAQTPQTLHTPPAWCSVDYTQQQDPSSTLGPQSYPLSRGLAGDVYMQTLCPSYALVGPPHTLLTYTHAPLLTSLGVECPDAGLTYIPWGAPPLAAMSTMPAPAVQLATCSAALPSSTLVHMPLSCPMPIPVSHGSATVPQVEVFQETEGLEFPHPADDDPHPHPHPHHSDLDASLEQAPGPLDHLVEPEMEPLNPLEKLLEDHNKGGDEEEGKERYSNSLFLADI</sequence>
<protein>
    <submittedName>
        <fullName evidence="2">POU domain class 2-associating factor 1</fullName>
    </submittedName>
</protein>
<feature type="compositionally biased region" description="Basic and acidic residues" evidence="1">
    <location>
        <begin position="269"/>
        <end position="287"/>
    </location>
</feature>
<dbReference type="Proteomes" id="UP001174136">
    <property type="component" value="Unassembled WGS sequence"/>
</dbReference>